<name>A0AAN5CW14_9BILA</name>
<evidence type="ECO:0000313" key="1">
    <source>
        <dbReference type="EMBL" id="GMR51948.1"/>
    </source>
</evidence>
<dbReference type="AlphaFoldDB" id="A0AAN5CW14"/>
<reference evidence="2" key="1">
    <citation type="submission" date="2022-10" db="EMBL/GenBank/DDBJ databases">
        <title>Genome assembly of Pristionchus species.</title>
        <authorList>
            <person name="Yoshida K."/>
            <person name="Sommer R.J."/>
        </authorList>
    </citation>
    <scope>NUCLEOTIDE SEQUENCE [LARGE SCALE GENOMIC DNA]</scope>
    <source>
        <strain evidence="2">RS5460</strain>
    </source>
</reference>
<dbReference type="Proteomes" id="UP001328107">
    <property type="component" value="Unassembled WGS sequence"/>
</dbReference>
<feature type="non-terminal residue" evidence="1">
    <location>
        <position position="1"/>
    </location>
</feature>
<gene>
    <name evidence="1" type="ORF">PMAYCL1PPCAC_22143</name>
</gene>
<comment type="caution">
    <text evidence="1">The sequence shown here is derived from an EMBL/GenBank/DDBJ whole genome shotgun (WGS) entry which is preliminary data.</text>
</comment>
<proteinExistence type="predicted"/>
<keyword evidence="2" id="KW-1185">Reference proteome</keyword>
<dbReference type="EMBL" id="BTRK01000005">
    <property type="protein sequence ID" value="GMR51948.1"/>
    <property type="molecule type" value="Genomic_DNA"/>
</dbReference>
<feature type="non-terminal residue" evidence="1">
    <location>
        <position position="224"/>
    </location>
</feature>
<protein>
    <submittedName>
        <fullName evidence="1">Uncharacterized protein</fullName>
    </submittedName>
</protein>
<evidence type="ECO:0000313" key="2">
    <source>
        <dbReference type="Proteomes" id="UP001328107"/>
    </source>
</evidence>
<sequence length="224" mass="24519">KYIVVLVVGSNVELLGSMGSLLEPLGQFGMRAHLLLEVSHLIESVEESGDVVVEDAHVIDHDEIDPSERRTDEMTIKATHLVLLGEDAVELVSRWLGNVLLLLLEFFLHSLHILSVHRHEERLHIVPVVLVLVTESIDHCALERSLPGESELVREVSCDGPALAEYLPIDLQPGQMTPGGLILNLQPLLSHESHVLEGRVGEEEELTSDLADASAVEVGELVGD</sequence>
<organism evidence="1 2">
    <name type="scientific">Pristionchus mayeri</name>
    <dbReference type="NCBI Taxonomy" id="1317129"/>
    <lineage>
        <taxon>Eukaryota</taxon>
        <taxon>Metazoa</taxon>
        <taxon>Ecdysozoa</taxon>
        <taxon>Nematoda</taxon>
        <taxon>Chromadorea</taxon>
        <taxon>Rhabditida</taxon>
        <taxon>Rhabditina</taxon>
        <taxon>Diplogasteromorpha</taxon>
        <taxon>Diplogasteroidea</taxon>
        <taxon>Neodiplogasteridae</taxon>
        <taxon>Pristionchus</taxon>
    </lineage>
</organism>
<accession>A0AAN5CW14</accession>